<accession>A0A5C6B9Z2</accession>
<dbReference type="EMBL" id="SJPP01000002">
    <property type="protein sequence ID" value="TWU08903.1"/>
    <property type="molecule type" value="Genomic_DNA"/>
</dbReference>
<gene>
    <name evidence="1" type="ORF">CA54_41420</name>
</gene>
<dbReference type="RefSeq" id="WP_146372681.1">
    <property type="nucleotide sequence ID" value="NZ_SJPP01000002.1"/>
</dbReference>
<protein>
    <submittedName>
        <fullName evidence="1">Uncharacterized protein</fullName>
    </submittedName>
</protein>
<dbReference type="AlphaFoldDB" id="A0A5C6B9Z2"/>
<comment type="caution">
    <text evidence="1">The sequence shown here is derived from an EMBL/GenBank/DDBJ whole genome shotgun (WGS) entry which is preliminary data.</text>
</comment>
<reference evidence="1 2" key="1">
    <citation type="submission" date="2019-02" db="EMBL/GenBank/DDBJ databases">
        <title>Deep-cultivation of Planctomycetes and their phenomic and genomic characterization uncovers novel biology.</title>
        <authorList>
            <person name="Wiegand S."/>
            <person name="Jogler M."/>
            <person name="Boedeker C."/>
            <person name="Pinto D."/>
            <person name="Vollmers J."/>
            <person name="Rivas-Marin E."/>
            <person name="Kohn T."/>
            <person name="Peeters S.H."/>
            <person name="Heuer A."/>
            <person name="Rast P."/>
            <person name="Oberbeckmann S."/>
            <person name="Bunk B."/>
            <person name="Jeske O."/>
            <person name="Meyerdierks A."/>
            <person name="Storesund J.E."/>
            <person name="Kallscheuer N."/>
            <person name="Luecker S."/>
            <person name="Lage O.M."/>
            <person name="Pohl T."/>
            <person name="Merkel B.J."/>
            <person name="Hornburger P."/>
            <person name="Mueller R.-W."/>
            <person name="Bruemmer F."/>
            <person name="Labrenz M."/>
            <person name="Spormann A.M."/>
            <person name="Op Den Camp H."/>
            <person name="Overmann J."/>
            <person name="Amann R."/>
            <person name="Jetten M.S.M."/>
            <person name="Mascher T."/>
            <person name="Medema M.H."/>
            <person name="Devos D.P."/>
            <person name="Kaster A.-K."/>
            <person name="Ovreas L."/>
            <person name="Rohde M."/>
            <person name="Galperin M.Y."/>
            <person name="Jogler C."/>
        </authorList>
    </citation>
    <scope>NUCLEOTIDE SEQUENCE [LARGE SCALE GENOMIC DNA]</scope>
    <source>
        <strain evidence="1 2">CA54</strain>
    </source>
</reference>
<organism evidence="1 2">
    <name type="scientific">Symmachiella macrocystis</name>
    <dbReference type="NCBI Taxonomy" id="2527985"/>
    <lineage>
        <taxon>Bacteria</taxon>
        <taxon>Pseudomonadati</taxon>
        <taxon>Planctomycetota</taxon>
        <taxon>Planctomycetia</taxon>
        <taxon>Planctomycetales</taxon>
        <taxon>Planctomycetaceae</taxon>
        <taxon>Symmachiella</taxon>
    </lineage>
</organism>
<evidence type="ECO:0000313" key="2">
    <source>
        <dbReference type="Proteomes" id="UP000320735"/>
    </source>
</evidence>
<name>A0A5C6B9Z2_9PLAN</name>
<sequence length="96" mass="11128">MALAIRFKQMVLDGVVANQAARARLGHVSRVRVTQIMNLLNLAPHIQEAILFLPPVEQGKDAVTERELRQIAVDLNWRRQRRIWNGIRGSYEKRCR</sequence>
<evidence type="ECO:0000313" key="1">
    <source>
        <dbReference type="EMBL" id="TWU08903.1"/>
    </source>
</evidence>
<dbReference type="OrthoDB" id="286340at2"/>
<proteinExistence type="predicted"/>
<keyword evidence="2" id="KW-1185">Reference proteome</keyword>
<dbReference type="Proteomes" id="UP000320735">
    <property type="component" value="Unassembled WGS sequence"/>
</dbReference>